<name>A0A3B0YAY7_9ZZZZ</name>
<reference evidence="1" key="1">
    <citation type="submission" date="2018-06" db="EMBL/GenBank/DDBJ databases">
        <authorList>
            <person name="Zhirakovskaya E."/>
        </authorList>
    </citation>
    <scope>NUCLEOTIDE SEQUENCE</scope>
</reference>
<accession>A0A3B0YAY7</accession>
<protein>
    <submittedName>
        <fullName evidence="1">Uncharacterized protein</fullName>
    </submittedName>
</protein>
<evidence type="ECO:0000313" key="1">
    <source>
        <dbReference type="EMBL" id="VAW73980.1"/>
    </source>
</evidence>
<sequence length="71" mass="8538">MLNHVSSYNKYSTLLIKVILFSSLNEYRLISTACFYHSGRKEHKKIYTLKLNNYKLKTLQIQSYHIIYLHL</sequence>
<proteinExistence type="predicted"/>
<dbReference type="EMBL" id="UOFJ01000733">
    <property type="protein sequence ID" value="VAW73980.1"/>
    <property type="molecule type" value="Genomic_DNA"/>
</dbReference>
<dbReference type="AlphaFoldDB" id="A0A3B0YAY7"/>
<organism evidence="1">
    <name type="scientific">hydrothermal vent metagenome</name>
    <dbReference type="NCBI Taxonomy" id="652676"/>
    <lineage>
        <taxon>unclassified sequences</taxon>
        <taxon>metagenomes</taxon>
        <taxon>ecological metagenomes</taxon>
    </lineage>
</organism>
<gene>
    <name evidence="1" type="ORF">MNBD_GAMMA10-2494</name>
</gene>